<dbReference type="PANTHER" id="PTHR31321:SF57">
    <property type="entry name" value="PECTINESTERASE 53-RELATED"/>
    <property type="match status" value="1"/>
</dbReference>
<evidence type="ECO:0000259" key="4">
    <source>
        <dbReference type="Pfam" id="PF01095"/>
    </source>
</evidence>
<keyword evidence="6" id="KW-1185">Reference proteome</keyword>
<name>A0ABV8PWT8_9BACT</name>
<keyword evidence="3" id="KW-0063">Aspartyl esterase</keyword>
<dbReference type="RefSeq" id="WP_379012533.1">
    <property type="nucleotide sequence ID" value="NZ_JBHSDC010000003.1"/>
</dbReference>
<protein>
    <submittedName>
        <fullName evidence="5">Pectinesterase family protein</fullName>
    </submittedName>
</protein>
<gene>
    <name evidence="5" type="ORF">ACFOW1_04545</name>
</gene>
<dbReference type="SUPFAM" id="SSF51126">
    <property type="entry name" value="Pectin lyase-like"/>
    <property type="match status" value="1"/>
</dbReference>
<proteinExistence type="inferred from homology"/>
<dbReference type="InterPro" id="IPR012334">
    <property type="entry name" value="Pectin_lyas_fold"/>
</dbReference>
<dbReference type="InterPro" id="IPR000070">
    <property type="entry name" value="Pectinesterase_cat"/>
</dbReference>
<evidence type="ECO:0000256" key="2">
    <source>
        <dbReference type="ARBA" id="ARBA00022801"/>
    </source>
</evidence>
<dbReference type="InterPro" id="IPR011050">
    <property type="entry name" value="Pectin_lyase_fold/virulence"/>
</dbReference>
<dbReference type="Gene3D" id="2.160.20.10">
    <property type="entry name" value="Single-stranded right-handed beta-helix, Pectin lyase-like"/>
    <property type="match status" value="1"/>
</dbReference>
<dbReference type="EMBL" id="JBHSDC010000003">
    <property type="protein sequence ID" value="MFC4231146.1"/>
    <property type="molecule type" value="Genomic_DNA"/>
</dbReference>
<evidence type="ECO:0000256" key="3">
    <source>
        <dbReference type="ARBA" id="ARBA00023085"/>
    </source>
</evidence>
<keyword evidence="2" id="KW-0378">Hydrolase</keyword>
<comment type="caution">
    <text evidence="5">The sequence shown here is derived from an EMBL/GenBank/DDBJ whole genome shotgun (WGS) entry which is preliminary data.</text>
</comment>
<accession>A0ABV8PWT8</accession>
<organism evidence="5 6">
    <name type="scientific">Parasediminibacterium paludis</name>
    <dbReference type="NCBI Taxonomy" id="908966"/>
    <lineage>
        <taxon>Bacteria</taxon>
        <taxon>Pseudomonadati</taxon>
        <taxon>Bacteroidota</taxon>
        <taxon>Chitinophagia</taxon>
        <taxon>Chitinophagales</taxon>
        <taxon>Chitinophagaceae</taxon>
        <taxon>Parasediminibacterium</taxon>
    </lineage>
</organism>
<sequence>MRCRKKHIIYCLLLIAIVLLQQGLLCAQNIVVDATGKGNFRSIQAAINSLSDDATTPRIIFIKNGIYKEQVFISKNNIVLKGESRTNTILTQAIARDAFRCTHYDDWGVATLNLKGNDITLLNLTIQNTYGFDNIGSVTIPCPNDTVTHSKVVKNDGHQMALRSFNTTRLAVINCLLKAYAGDTVSPWNLEDGLFYFKDCTMEGGVDFYCPRGWAYAENCVFIAHTGLASIWHDGSKYDDAKTVLSNCSFKGFDGFNLGRYHKDAQFYLLNCVFADNMKDQNIYRVPTNNTIQWGERIYYFNCHRKGGDYKWFADNLQTAKGAPKPTDITAEWVFNSKWNALKQILANVN</sequence>
<comment type="similarity">
    <text evidence="1">Belongs to the pectinesterase family.</text>
</comment>
<dbReference type="Pfam" id="PF01095">
    <property type="entry name" value="Pectinesterase"/>
    <property type="match status" value="1"/>
</dbReference>
<feature type="domain" description="Pectinesterase catalytic" evidence="4">
    <location>
        <begin position="29"/>
        <end position="162"/>
    </location>
</feature>
<dbReference type="PANTHER" id="PTHR31321">
    <property type="entry name" value="ACYL-COA THIOESTER HYDROLASE YBHC-RELATED"/>
    <property type="match status" value="1"/>
</dbReference>
<reference evidence="6" key="1">
    <citation type="journal article" date="2019" name="Int. J. Syst. Evol. Microbiol.">
        <title>The Global Catalogue of Microorganisms (GCM) 10K type strain sequencing project: providing services to taxonomists for standard genome sequencing and annotation.</title>
        <authorList>
            <consortium name="The Broad Institute Genomics Platform"/>
            <consortium name="The Broad Institute Genome Sequencing Center for Infectious Disease"/>
            <person name="Wu L."/>
            <person name="Ma J."/>
        </authorList>
    </citation>
    <scope>NUCLEOTIDE SEQUENCE [LARGE SCALE GENOMIC DNA]</scope>
    <source>
        <strain evidence="6">CECT 8010</strain>
    </source>
</reference>
<evidence type="ECO:0000256" key="1">
    <source>
        <dbReference type="ARBA" id="ARBA00008891"/>
    </source>
</evidence>
<evidence type="ECO:0000313" key="6">
    <source>
        <dbReference type="Proteomes" id="UP001595906"/>
    </source>
</evidence>
<evidence type="ECO:0000313" key="5">
    <source>
        <dbReference type="EMBL" id="MFC4231146.1"/>
    </source>
</evidence>
<dbReference type="Proteomes" id="UP001595906">
    <property type="component" value="Unassembled WGS sequence"/>
</dbReference>